<dbReference type="SMART" id="SM00148">
    <property type="entry name" value="PLCXc"/>
    <property type="match status" value="1"/>
</dbReference>
<dbReference type="SMART" id="SM00239">
    <property type="entry name" value="C2"/>
    <property type="match status" value="1"/>
</dbReference>
<dbReference type="PROSITE" id="PS50007">
    <property type="entry name" value="PIPLC_X_DOMAIN"/>
    <property type="match status" value="1"/>
</dbReference>
<gene>
    <name evidence="10" type="ORF">D6D20_10364</name>
</gene>
<dbReference type="InterPro" id="IPR011992">
    <property type="entry name" value="EF-hand-dom_pair"/>
</dbReference>
<evidence type="ECO:0000256" key="1">
    <source>
        <dbReference type="ARBA" id="ARBA00012368"/>
    </source>
</evidence>
<feature type="compositionally biased region" description="Basic residues" evidence="7">
    <location>
        <begin position="1136"/>
        <end position="1152"/>
    </location>
</feature>
<dbReference type="InterPro" id="IPR000909">
    <property type="entry name" value="PLipase_C_PInositol-sp_X_dom"/>
</dbReference>
<dbReference type="Pfam" id="PF00387">
    <property type="entry name" value="PI-PLC-Y"/>
    <property type="match status" value="1"/>
</dbReference>
<dbReference type="GO" id="GO:0016042">
    <property type="term" value="P:lipid catabolic process"/>
    <property type="evidence" value="ECO:0007669"/>
    <property type="project" value="UniProtKB-KW"/>
</dbReference>
<evidence type="ECO:0000256" key="7">
    <source>
        <dbReference type="SAM" id="MobiDB-lite"/>
    </source>
</evidence>
<evidence type="ECO:0000259" key="9">
    <source>
        <dbReference type="PROSITE" id="PS50008"/>
    </source>
</evidence>
<dbReference type="EC" id="3.1.4.11" evidence="1 6"/>
<feature type="domain" description="C2" evidence="8">
    <location>
        <begin position="931"/>
        <end position="1085"/>
    </location>
</feature>
<feature type="region of interest" description="Disordered" evidence="7">
    <location>
        <begin position="164"/>
        <end position="242"/>
    </location>
</feature>
<dbReference type="SUPFAM" id="SSF50729">
    <property type="entry name" value="PH domain-like"/>
    <property type="match status" value="1"/>
</dbReference>
<dbReference type="EMBL" id="QZAN01000276">
    <property type="protein sequence ID" value="THW54223.1"/>
    <property type="molecule type" value="Genomic_DNA"/>
</dbReference>
<dbReference type="PROSITE" id="PS50008">
    <property type="entry name" value="PIPLC_Y_DOMAIN"/>
    <property type="match status" value="1"/>
</dbReference>
<sequence>MRILRTTCRIANTHPHRIGWSLEDASPPCQSLDMSLTRSILAARPTPDQSPSRHDLSPSDNNGLYTAAQPVLIPACAPSYTNPTLTMAYTPASAASKASTAASSPQDAFSMSHYQRSVDRAAPISLPPSAMSEYPSSSPAISSSYSSMTEAFGMSKGTGLIRRLSRGAHNRLRRRPSTTQTNRIRDQSAGPVLVRRRSDSTGQSDLAGDMSDLDLGRTSEDGNEDSVSTFPPPDQTSTFGSLASRKSSAALAEGGVAPTISSVLEQGTWLTKVTKKKRKVLKFRLDPLAAKVCWNPSNPSKQFYIDDVRDIRVGAEAKSSRQDIQIPHDQERCWITIVYDAYERSKGSSIKTMHLIAPNDYIVKLWTDALNGVSRERIEIMNALSANPEKSERSMRMAWKQATSRKNPDAEPKIDFEDAKWICRKLEINCSINTVRAHFNHADHDLVGMLNYSQYQYFVNLFKIRKDVQSLYYGIKRSDEPELSLEAFLEFLRKEQRIDVEKDRASWESKFELYCRSASGKAADRQLPPTMNLQAFQTFLSSGSNGATASIKSDPTLDRPLNEYFISSSHNTYLMGRQVAGLSSVEGYISALVKGCRCIEIDCWDGKNGLPIVNHGRTLTTEVMFEDCIAVIARYAFASSVYPLIISLEVHCNPDQQLHMVNIMKLYFGDALLTTPLVENASVLPSPEELKNKILIKVKAASQQFEGQNFADNANARRQRSFSSPFSRATDNSVPPSPLQNAVNGDGLTTRPSNTWPVLRGSSSAQSTVPSTSSSSEDSDTAPTSVDSRKKNNNNSKKTSNIVPALGALGVYACGIKYSDFSAQEARTYNHIYSFAENTFERISKDPGVKSQLENHNSQYLMRVYPAAMRIDSSNFNPLQSWKRGVQMAALNWQTYDIHMQMNEAMFAAGTDRTGYVLKPDEMRENKQSQTSGSLLDTLRFHKRGKHLVQFSVDIISAQRLPRPRNHNPELGMNPYVEFEVYTAEDNKSRGYAKVDGGIDVQASGIGPSVKRRTRLIEGNGFDPNFGDCFRVSLETKYPSLVFVRCTVWNSPDGRNASSNSTLLATFTAKLTSLQQGYRHLALFNSYGERYRDAKLFVRIRKDSPIALSSSEMKDEPTPIVSGPRAESIRQGSRSWSRKIFKRASSERRRRPQWPEWQGPLSRTSSTER</sequence>
<dbReference type="InterPro" id="IPR001711">
    <property type="entry name" value="PLipase_C_Pinositol-sp_Y"/>
</dbReference>
<evidence type="ECO:0000313" key="10">
    <source>
        <dbReference type="EMBL" id="THW54223.1"/>
    </source>
</evidence>
<evidence type="ECO:0000256" key="2">
    <source>
        <dbReference type="ARBA" id="ARBA00022801"/>
    </source>
</evidence>
<dbReference type="PRINTS" id="PR00390">
    <property type="entry name" value="PHPHLIPASEC"/>
</dbReference>
<feature type="compositionally biased region" description="Polar residues" evidence="7">
    <location>
        <begin position="729"/>
        <end position="743"/>
    </location>
</feature>
<dbReference type="InterPro" id="IPR035892">
    <property type="entry name" value="C2_domain_sf"/>
</dbReference>
<dbReference type="Gene3D" id="2.30.29.30">
    <property type="entry name" value="Pleckstrin-homology domain (PH domain)/Phosphotyrosine-binding domain (PTB)"/>
    <property type="match status" value="1"/>
</dbReference>
<dbReference type="SUPFAM" id="SSF49562">
    <property type="entry name" value="C2 domain (Calcium/lipid-binding domain, CaLB)"/>
    <property type="match status" value="1"/>
</dbReference>
<dbReference type="PANTHER" id="PTHR10336:SF36">
    <property type="entry name" value="1-PHOSPHATIDYLINOSITOL 4,5-BISPHOSPHATE PHOSPHODIESTERASE BETA-4"/>
    <property type="match status" value="1"/>
</dbReference>
<evidence type="ECO:0000256" key="3">
    <source>
        <dbReference type="ARBA" id="ARBA00022963"/>
    </source>
</evidence>
<comment type="caution">
    <text evidence="10">The sequence shown here is derived from an EMBL/GenBank/DDBJ whole genome shotgun (WGS) entry which is preliminary data.</text>
</comment>
<dbReference type="InterPro" id="IPR001192">
    <property type="entry name" value="PI-PLC_fam"/>
</dbReference>
<dbReference type="AlphaFoldDB" id="A0A4S8YKE4"/>
<protein>
    <recommendedName>
        <fullName evidence="1 6">Phosphoinositide phospholipase C</fullName>
        <ecNumber evidence="1 6">3.1.4.11</ecNumber>
    </recommendedName>
</protein>
<name>A0A4S8YKE4_AURPU</name>
<evidence type="ECO:0000259" key="8">
    <source>
        <dbReference type="PROSITE" id="PS50004"/>
    </source>
</evidence>
<evidence type="ECO:0000256" key="4">
    <source>
        <dbReference type="ARBA" id="ARBA00023098"/>
    </source>
</evidence>
<keyword evidence="5" id="KW-0807">Transducer</keyword>
<evidence type="ECO:0000313" key="11">
    <source>
        <dbReference type="Proteomes" id="UP000310421"/>
    </source>
</evidence>
<feature type="compositionally biased region" description="Polar residues" evidence="7">
    <location>
        <begin position="225"/>
        <end position="240"/>
    </location>
</feature>
<dbReference type="CDD" id="cd16207">
    <property type="entry name" value="EFh_ScPlc1p_like"/>
    <property type="match status" value="1"/>
</dbReference>
<dbReference type="CDD" id="cd13360">
    <property type="entry name" value="PH_PLC_fungal"/>
    <property type="match status" value="1"/>
</dbReference>
<keyword evidence="2 6" id="KW-0378">Hydrolase</keyword>
<evidence type="ECO:0000256" key="6">
    <source>
        <dbReference type="RuleBase" id="RU361133"/>
    </source>
</evidence>
<dbReference type="GO" id="GO:0051209">
    <property type="term" value="P:release of sequestered calcium ion into cytosol"/>
    <property type="evidence" value="ECO:0007669"/>
    <property type="project" value="TreeGrafter"/>
</dbReference>
<feature type="compositionally biased region" description="Low complexity" evidence="7">
    <location>
        <begin position="762"/>
        <end position="785"/>
    </location>
</feature>
<evidence type="ECO:0000256" key="5">
    <source>
        <dbReference type="ARBA" id="ARBA00023224"/>
    </source>
</evidence>
<dbReference type="GO" id="GO:0004435">
    <property type="term" value="F:phosphatidylinositol-4,5-bisphosphate phospholipase C activity"/>
    <property type="evidence" value="ECO:0007669"/>
    <property type="project" value="UniProtKB-EC"/>
</dbReference>
<dbReference type="FunFam" id="3.20.20.190:FF:000049">
    <property type="entry name" value="Phosphoinositide phospholipase C"/>
    <property type="match status" value="1"/>
</dbReference>
<dbReference type="Proteomes" id="UP000310421">
    <property type="component" value="Unassembled WGS sequence"/>
</dbReference>
<dbReference type="SUPFAM" id="SSF51695">
    <property type="entry name" value="PLC-like phosphodiesterases"/>
    <property type="match status" value="1"/>
</dbReference>
<proteinExistence type="predicted"/>
<dbReference type="Gene3D" id="3.20.20.190">
    <property type="entry name" value="Phosphatidylinositol (PI) phosphodiesterase"/>
    <property type="match status" value="1"/>
</dbReference>
<dbReference type="Gene3D" id="2.60.40.150">
    <property type="entry name" value="C2 domain"/>
    <property type="match status" value="1"/>
</dbReference>
<feature type="region of interest" description="Disordered" evidence="7">
    <location>
        <begin position="1109"/>
        <end position="1169"/>
    </location>
</feature>
<accession>A0A4S8YKE4</accession>
<dbReference type="InterPro" id="IPR037755">
    <property type="entry name" value="Plc1_PH"/>
</dbReference>
<dbReference type="PROSITE" id="PS50004">
    <property type="entry name" value="C2"/>
    <property type="match status" value="1"/>
</dbReference>
<feature type="domain" description="PI-PLC Y-box" evidence="9">
    <location>
        <begin position="806"/>
        <end position="924"/>
    </location>
</feature>
<dbReference type="InterPro" id="IPR011993">
    <property type="entry name" value="PH-like_dom_sf"/>
</dbReference>
<dbReference type="PANTHER" id="PTHR10336">
    <property type="entry name" value="PHOSPHOINOSITIDE-SPECIFIC PHOSPHOLIPASE C FAMILY PROTEIN"/>
    <property type="match status" value="1"/>
</dbReference>
<dbReference type="SUPFAM" id="SSF47473">
    <property type="entry name" value="EF-hand"/>
    <property type="match status" value="1"/>
</dbReference>
<dbReference type="CDD" id="cd08598">
    <property type="entry name" value="PI-PLC1c_yeast"/>
    <property type="match status" value="1"/>
</dbReference>
<reference evidence="10 11" key="1">
    <citation type="submission" date="2018-10" db="EMBL/GenBank/DDBJ databases">
        <title>Fifty Aureobasidium pullulans genomes reveal a recombining polyextremotolerant generalist.</title>
        <authorList>
            <person name="Gostincar C."/>
            <person name="Turk M."/>
            <person name="Zajc J."/>
            <person name="Gunde-Cimerman N."/>
        </authorList>
    </citation>
    <scope>NUCLEOTIDE SEQUENCE [LARGE SCALE GENOMIC DNA]</scope>
    <source>
        <strain evidence="10 11">EXF-10751</strain>
    </source>
</reference>
<dbReference type="Pfam" id="PF00388">
    <property type="entry name" value="PI-PLC-X"/>
    <property type="match status" value="1"/>
</dbReference>
<dbReference type="GO" id="GO:0048015">
    <property type="term" value="P:phosphatidylinositol-mediated signaling"/>
    <property type="evidence" value="ECO:0007669"/>
    <property type="project" value="TreeGrafter"/>
</dbReference>
<keyword evidence="3 6" id="KW-0442">Lipid degradation</keyword>
<dbReference type="InterPro" id="IPR017946">
    <property type="entry name" value="PLC-like_Pdiesterase_TIM-brl"/>
</dbReference>
<feature type="region of interest" description="Disordered" evidence="7">
    <location>
        <begin position="709"/>
        <end position="800"/>
    </location>
</feature>
<keyword evidence="4 6" id="KW-0443">Lipid metabolism</keyword>
<organism evidence="10 11">
    <name type="scientific">Aureobasidium pullulans</name>
    <name type="common">Black yeast</name>
    <name type="synonym">Pullularia pullulans</name>
    <dbReference type="NCBI Taxonomy" id="5580"/>
    <lineage>
        <taxon>Eukaryota</taxon>
        <taxon>Fungi</taxon>
        <taxon>Dikarya</taxon>
        <taxon>Ascomycota</taxon>
        <taxon>Pezizomycotina</taxon>
        <taxon>Dothideomycetes</taxon>
        <taxon>Dothideomycetidae</taxon>
        <taxon>Dothideales</taxon>
        <taxon>Saccotheciaceae</taxon>
        <taxon>Aureobasidium</taxon>
    </lineage>
</organism>
<feature type="compositionally biased region" description="Basic residues" evidence="7">
    <location>
        <begin position="164"/>
        <end position="176"/>
    </location>
</feature>
<comment type="catalytic activity">
    <reaction evidence="6">
        <text>a 1,2-diacyl-sn-glycero-3-phospho-(1D-myo-inositol-4,5-bisphosphate) + H2O = 1D-myo-inositol 1,4,5-trisphosphate + a 1,2-diacyl-sn-glycerol + H(+)</text>
        <dbReference type="Rhea" id="RHEA:33179"/>
        <dbReference type="ChEBI" id="CHEBI:15377"/>
        <dbReference type="ChEBI" id="CHEBI:15378"/>
        <dbReference type="ChEBI" id="CHEBI:17815"/>
        <dbReference type="ChEBI" id="CHEBI:58456"/>
        <dbReference type="ChEBI" id="CHEBI:203600"/>
        <dbReference type="EC" id="3.1.4.11"/>
    </reaction>
</comment>
<dbReference type="InterPro" id="IPR000008">
    <property type="entry name" value="C2_dom"/>
</dbReference>
<dbReference type="CDD" id="cd00275">
    <property type="entry name" value="C2_PLC_like"/>
    <property type="match status" value="1"/>
</dbReference>
<dbReference type="SMART" id="SM00149">
    <property type="entry name" value="PLCYc"/>
    <property type="match status" value="1"/>
</dbReference>